<sequence length="483" mass="53530">MDDNVYPIYSSQESKAQHVDNASILDQNEKRRLFFKLDRRIIPYLALLYLCSFLDRVNIGNAKIDGIVDDLGMSESMFNWAMSIFFIGYVIFEVPANLFLKLMGPRYWISLIMLVWGVIMAAMAACKDGPSLLAARFFLGLAESGLFPGIAFYLSVWYPRRNQTVRIAMVWASSTIAGAFGGLAAYGIMYMDGLQGLHGWQWIFILEALPTLCLTIVTFFYLPDYPETSSFLSASEKEALVHLLDQDSPAKEKHFSWRQVAMALTDWKMYAVGSIQLCSATCMYSFSLFLPSIIVGMGYNNIHAQLMSAPPYAVACTLTMLCAYTSDKYVERGYHAVVCCLIGMIGYIMLATLQDHSNAVLYGASIVAACGIFPVLSLTVAWNSNNQGGHFKRAVAIAFVAGMANCGGIIGAQIYRADDAPKYIRGHTICVAMMGGACILSILTKMGLARENKKRDTMTPQEHAAACEGKDLCDKHPDFRYIH</sequence>
<comment type="caution">
    <text evidence="8">The sequence shown here is derived from an EMBL/GenBank/DDBJ whole genome shotgun (WGS) entry which is preliminary data.</text>
</comment>
<dbReference type="AlphaFoldDB" id="A0AAD7Y4B3"/>
<dbReference type="PANTHER" id="PTHR43791:SF19">
    <property type="entry name" value="TRANSPORTER, PUTATIVE (AFU_ORTHOLOGUE AFUA_1G01812)-RELATED"/>
    <property type="match status" value="1"/>
</dbReference>
<dbReference type="GeneID" id="83208179"/>
<accession>A0AAD7Y4B3</accession>
<dbReference type="RefSeq" id="XP_058348428.1">
    <property type="nucleotide sequence ID" value="XM_058480864.1"/>
</dbReference>
<reference evidence="8 9" key="1">
    <citation type="submission" date="2023-03" db="EMBL/GenBank/DDBJ databases">
        <title>Genome sequence of Lichtheimia ornata CBS 291.66.</title>
        <authorList>
            <person name="Mohabir J.T."/>
            <person name="Shea T.P."/>
            <person name="Kurbessoian T."/>
            <person name="Berby B."/>
            <person name="Fontaine J."/>
            <person name="Livny J."/>
            <person name="Gnirke A."/>
            <person name="Stajich J.E."/>
            <person name="Cuomo C.A."/>
        </authorList>
    </citation>
    <scope>NUCLEOTIDE SEQUENCE [LARGE SCALE GENOMIC DNA]</scope>
    <source>
        <strain evidence="8">CBS 291.66</strain>
    </source>
</reference>
<keyword evidence="3 6" id="KW-0812">Transmembrane</keyword>
<feature type="transmembrane region" description="Helical" evidence="6">
    <location>
        <begin position="137"/>
        <end position="156"/>
    </location>
</feature>
<feature type="transmembrane region" description="Helical" evidence="6">
    <location>
        <begin position="79"/>
        <end position="100"/>
    </location>
</feature>
<keyword evidence="5 6" id="KW-0472">Membrane</keyword>
<dbReference type="Pfam" id="PF07690">
    <property type="entry name" value="MFS_1"/>
    <property type="match status" value="1"/>
</dbReference>
<dbReference type="PANTHER" id="PTHR43791">
    <property type="entry name" value="PERMEASE-RELATED"/>
    <property type="match status" value="1"/>
</dbReference>
<evidence type="ECO:0000256" key="6">
    <source>
        <dbReference type="SAM" id="Phobius"/>
    </source>
</evidence>
<dbReference type="Proteomes" id="UP001234581">
    <property type="component" value="Unassembled WGS sequence"/>
</dbReference>
<organism evidence="8 9">
    <name type="scientific">Lichtheimia ornata</name>
    <dbReference type="NCBI Taxonomy" id="688661"/>
    <lineage>
        <taxon>Eukaryota</taxon>
        <taxon>Fungi</taxon>
        <taxon>Fungi incertae sedis</taxon>
        <taxon>Mucoromycota</taxon>
        <taxon>Mucoromycotina</taxon>
        <taxon>Mucoromycetes</taxon>
        <taxon>Mucorales</taxon>
        <taxon>Lichtheimiaceae</taxon>
        <taxon>Lichtheimia</taxon>
    </lineage>
</organism>
<evidence type="ECO:0000313" key="8">
    <source>
        <dbReference type="EMBL" id="KAJ8663516.1"/>
    </source>
</evidence>
<comment type="subcellular location">
    <subcellularLocation>
        <location evidence="1">Membrane</location>
        <topology evidence="1">Multi-pass membrane protein</topology>
    </subcellularLocation>
</comment>
<dbReference type="PROSITE" id="PS50850">
    <property type="entry name" value="MFS"/>
    <property type="match status" value="1"/>
</dbReference>
<dbReference type="GO" id="GO:0016020">
    <property type="term" value="C:membrane"/>
    <property type="evidence" value="ECO:0007669"/>
    <property type="project" value="UniProtKB-SubCell"/>
</dbReference>
<dbReference type="EMBL" id="JARTCD010000002">
    <property type="protein sequence ID" value="KAJ8663516.1"/>
    <property type="molecule type" value="Genomic_DNA"/>
</dbReference>
<protein>
    <recommendedName>
        <fullName evidence="7">Major facilitator superfamily (MFS) profile domain-containing protein</fullName>
    </recommendedName>
</protein>
<gene>
    <name evidence="8" type="ORF">O0I10_000758</name>
</gene>
<evidence type="ECO:0000256" key="5">
    <source>
        <dbReference type="ARBA" id="ARBA00023136"/>
    </source>
</evidence>
<feature type="transmembrane region" description="Helical" evidence="6">
    <location>
        <begin position="200"/>
        <end position="222"/>
    </location>
</feature>
<name>A0AAD7Y4B3_9FUNG</name>
<keyword evidence="4 6" id="KW-1133">Transmembrane helix</keyword>
<evidence type="ECO:0000259" key="7">
    <source>
        <dbReference type="PROSITE" id="PS50850"/>
    </source>
</evidence>
<feature type="transmembrane region" description="Helical" evidence="6">
    <location>
        <begin position="359"/>
        <end position="382"/>
    </location>
</feature>
<dbReference type="InterPro" id="IPR020846">
    <property type="entry name" value="MFS_dom"/>
</dbReference>
<feature type="transmembrane region" description="Helical" evidence="6">
    <location>
        <begin position="168"/>
        <end position="188"/>
    </location>
</feature>
<evidence type="ECO:0000256" key="2">
    <source>
        <dbReference type="ARBA" id="ARBA00022448"/>
    </source>
</evidence>
<feature type="transmembrane region" description="Helical" evidence="6">
    <location>
        <begin position="277"/>
        <end position="297"/>
    </location>
</feature>
<keyword evidence="2" id="KW-0813">Transport</keyword>
<dbReference type="FunFam" id="1.20.1250.20:FF:000034">
    <property type="entry name" value="MFS general substrate transporter"/>
    <property type="match status" value="1"/>
</dbReference>
<feature type="transmembrane region" description="Helical" evidence="6">
    <location>
        <begin position="426"/>
        <end position="448"/>
    </location>
</feature>
<dbReference type="SUPFAM" id="SSF103473">
    <property type="entry name" value="MFS general substrate transporter"/>
    <property type="match status" value="1"/>
</dbReference>
<evidence type="ECO:0000256" key="3">
    <source>
        <dbReference type="ARBA" id="ARBA00022692"/>
    </source>
</evidence>
<proteinExistence type="predicted"/>
<feature type="domain" description="Major facilitator superfamily (MFS) profile" evidence="7">
    <location>
        <begin position="41"/>
        <end position="453"/>
    </location>
</feature>
<dbReference type="GO" id="GO:0022857">
    <property type="term" value="F:transmembrane transporter activity"/>
    <property type="evidence" value="ECO:0007669"/>
    <property type="project" value="InterPro"/>
</dbReference>
<dbReference type="Gene3D" id="1.20.1250.20">
    <property type="entry name" value="MFS general substrate transporter like domains"/>
    <property type="match status" value="2"/>
</dbReference>
<evidence type="ECO:0000256" key="4">
    <source>
        <dbReference type="ARBA" id="ARBA00022989"/>
    </source>
</evidence>
<evidence type="ECO:0000256" key="1">
    <source>
        <dbReference type="ARBA" id="ARBA00004141"/>
    </source>
</evidence>
<keyword evidence="9" id="KW-1185">Reference proteome</keyword>
<evidence type="ECO:0000313" key="9">
    <source>
        <dbReference type="Proteomes" id="UP001234581"/>
    </source>
</evidence>
<feature type="transmembrane region" description="Helical" evidence="6">
    <location>
        <begin position="107"/>
        <end position="125"/>
    </location>
</feature>
<dbReference type="InterPro" id="IPR036259">
    <property type="entry name" value="MFS_trans_sf"/>
</dbReference>
<dbReference type="InterPro" id="IPR011701">
    <property type="entry name" value="MFS"/>
</dbReference>
<feature type="transmembrane region" description="Helical" evidence="6">
    <location>
        <begin position="309"/>
        <end position="326"/>
    </location>
</feature>
<feature type="transmembrane region" description="Helical" evidence="6">
    <location>
        <begin position="333"/>
        <end position="353"/>
    </location>
</feature>
<dbReference type="FunFam" id="1.20.1250.20:FF:000013">
    <property type="entry name" value="MFS general substrate transporter"/>
    <property type="match status" value="1"/>
</dbReference>
<feature type="transmembrane region" description="Helical" evidence="6">
    <location>
        <begin position="394"/>
        <end position="414"/>
    </location>
</feature>
<feature type="transmembrane region" description="Helical" evidence="6">
    <location>
        <begin position="41"/>
        <end position="59"/>
    </location>
</feature>